<name>A0A8J9W2Y5_BRALA</name>
<keyword evidence="4 19" id="KW-0812">Transmembrane</keyword>
<dbReference type="PANTHER" id="PTHR12791">
    <property type="entry name" value="GOLGI SNARE BET1-RELATED"/>
    <property type="match status" value="1"/>
</dbReference>
<keyword evidence="9" id="KW-0333">Golgi apparatus</keyword>
<dbReference type="SMART" id="SM00397">
    <property type="entry name" value="t_SNARE"/>
    <property type="match status" value="1"/>
</dbReference>
<dbReference type="InterPro" id="IPR039899">
    <property type="entry name" value="BET1_SNARE"/>
</dbReference>
<evidence type="ECO:0000313" key="22">
    <source>
        <dbReference type="Proteomes" id="UP000838412"/>
    </source>
</evidence>
<dbReference type="AlphaFoldDB" id="A0A8J9W2Y5"/>
<comment type="similarity">
    <text evidence="13">Belongs to the BET1 family.</text>
</comment>
<evidence type="ECO:0000256" key="3">
    <source>
        <dbReference type="ARBA" id="ARBA00022553"/>
    </source>
</evidence>
<dbReference type="FunFam" id="1.20.5.110:FF:000026">
    <property type="entry name" value="BET1 homolog"/>
    <property type="match status" value="1"/>
</dbReference>
<keyword evidence="3" id="KW-0597">Phosphoprotein</keyword>
<evidence type="ECO:0000313" key="21">
    <source>
        <dbReference type="EMBL" id="CAH1238029.1"/>
    </source>
</evidence>
<keyword evidence="11 19" id="KW-0472">Membrane</keyword>
<dbReference type="GO" id="GO:0005789">
    <property type="term" value="C:endoplasmic reticulum membrane"/>
    <property type="evidence" value="ECO:0007669"/>
    <property type="project" value="UniProtKB-SubCell"/>
</dbReference>
<organism evidence="21 22">
    <name type="scientific">Branchiostoma lanceolatum</name>
    <name type="common">Common lancelet</name>
    <name type="synonym">Amphioxus lanceolatum</name>
    <dbReference type="NCBI Taxonomy" id="7740"/>
    <lineage>
        <taxon>Eukaryota</taxon>
        <taxon>Metazoa</taxon>
        <taxon>Chordata</taxon>
        <taxon>Cephalochordata</taxon>
        <taxon>Leptocardii</taxon>
        <taxon>Amphioxiformes</taxon>
        <taxon>Branchiostomatidae</taxon>
        <taxon>Branchiostoma</taxon>
    </lineage>
</organism>
<feature type="transmembrane region" description="Helical" evidence="19">
    <location>
        <begin position="86"/>
        <end position="105"/>
    </location>
</feature>
<comment type="subcellular location">
    <subcellularLocation>
        <location evidence="14">Endomembrane system</location>
        <topology evidence="14">Single-pass type IV membrane protein</topology>
    </subcellularLocation>
    <subcellularLocation>
        <location evidence="1">Endoplasmic reticulum membrane</location>
        <topology evidence="1">Single-pass membrane protein</topology>
    </subcellularLocation>
    <subcellularLocation>
        <location evidence="12">Golgi apparatus</location>
        <location evidence="12">cis-Golgi network membrane</location>
    </subcellularLocation>
</comment>
<evidence type="ECO:0000256" key="18">
    <source>
        <dbReference type="ARBA" id="ARBA00077825"/>
    </source>
</evidence>
<evidence type="ECO:0000256" key="1">
    <source>
        <dbReference type="ARBA" id="ARBA00004389"/>
    </source>
</evidence>
<evidence type="ECO:0000256" key="4">
    <source>
        <dbReference type="ARBA" id="ARBA00022692"/>
    </source>
</evidence>
<gene>
    <name evidence="21" type="primary">BET1</name>
    <name evidence="21" type="ORF">BLAG_LOCUS2789</name>
</gene>
<feature type="domain" description="T-SNARE coiled-coil homology" evidence="20">
    <location>
        <begin position="16"/>
        <end position="78"/>
    </location>
</feature>
<dbReference type="CDD" id="cd15853">
    <property type="entry name" value="SNARE_Bet1"/>
    <property type="match status" value="1"/>
</dbReference>
<protein>
    <recommendedName>
        <fullName evidence="17">BET1 homolog</fullName>
    </recommendedName>
    <alternativeName>
        <fullName evidence="18">Golgi vesicular membrane-trafficking protein p18</fullName>
    </alternativeName>
</protein>
<proteinExistence type="inferred from homology"/>
<evidence type="ECO:0000256" key="5">
    <source>
        <dbReference type="ARBA" id="ARBA00022824"/>
    </source>
</evidence>
<dbReference type="GO" id="GO:0005794">
    <property type="term" value="C:Golgi apparatus"/>
    <property type="evidence" value="ECO:0007669"/>
    <property type="project" value="UniProtKB-SubCell"/>
</dbReference>
<evidence type="ECO:0000256" key="15">
    <source>
        <dbReference type="ARBA" id="ARBA00054011"/>
    </source>
</evidence>
<evidence type="ECO:0000256" key="6">
    <source>
        <dbReference type="ARBA" id="ARBA00022892"/>
    </source>
</evidence>
<keyword evidence="10" id="KW-0175">Coiled coil</keyword>
<evidence type="ECO:0000256" key="10">
    <source>
        <dbReference type="ARBA" id="ARBA00023054"/>
    </source>
</evidence>
<evidence type="ECO:0000256" key="13">
    <source>
        <dbReference type="ARBA" id="ARBA00037962"/>
    </source>
</evidence>
<keyword evidence="6" id="KW-0931">ER-Golgi transport</keyword>
<dbReference type="EMBL" id="OV696695">
    <property type="protein sequence ID" value="CAH1238029.1"/>
    <property type="molecule type" value="Genomic_DNA"/>
</dbReference>
<evidence type="ECO:0000256" key="2">
    <source>
        <dbReference type="ARBA" id="ARBA00022448"/>
    </source>
</evidence>
<evidence type="ECO:0000256" key="12">
    <source>
        <dbReference type="ARBA" id="ARBA00024188"/>
    </source>
</evidence>
<keyword evidence="22" id="KW-1185">Reference proteome</keyword>
<dbReference type="GO" id="GO:0015031">
    <property type="term" value="P:protein transport"/>
    <property type="evidence" value="ECO:0007669"/>
    <property type="project" value="UniProtKB-KW"/>
</dbReference>
<evidence type="ECO:0000256" key="17">
    <source>
        <dbReference type="ARBA" id="ARBA00071590"/>
    </source>
</evidence>
<evidence type="ECO:0000256" key="8">
    <source>
        <dbReference type="ARBA" id="ARBA00022989"/>
    </source>
</evidence>
<dbReference type="OrthoDB" id="261831at2759"/>
<dbReference type="PROSITE" id="PS50192">
    <property type="entry name" value="T_SNARE"/>
    <property type="match status" value="1"/>
</dbReference>
<comment type="subunit">
    <text evidence="16">Interacts with SNARE complex members GOSR2, SEC22B and STX5. Interacts with LMAN1/ERGIC53. Interacts with STX17.</text>
</comment>
<evidence type="ECO:0000256" key="7">
    <source>
        <dbReference type="ARBA" id="ARBA00022927"/>
    </source>
</evidence>
<evidence type="ECO:0000256" key="9">
    <source>
        <dbReference type="ARBA" id="ARBA00023034"/>
    </source>
</evidence>
<evidence type="ECO:0000256" key="19">
    <source>
        <dbReference type="SAM" id="Phobius"/>
    </source>
</evidence>
<keyword evidence="5" id="KW-0256">Endoplasmic reticulum</keyword>
<dbReference type="InterPro" id="IPR000727">
    <property type="entry name" value="T_SNARE_dom"/>
</dbReference>
<keyword evidence="2" id="KW-0813">Transport</keyword>
<evidence type="ECO:0000259" key="20">
    <source>
        <dbReference type="PROSITE" id="PS50192"/>
    </source>
</evidence>
<comment type="function">
    <text evidence="15">Required for vesicular transport from the ER to the Golgi complex. Functions as a SNARE involved in the docking process of ER-derived vesicles with the cis-Golgi membrane.</text>
</comment>
<reference evidence="21" key="1">
    <citation type="submission" date="2022-01" db="EMBL/GenBank/DDBJ databases">
        <authorList>
            <person name="Braso-Vives M."/>
        </authorList>
    </citation>
    <scope>NUCLEOTIDE SEQUENCE</scope>
</reference>
<dbReference type="SUPFAM" id="SSF58038">
    <property type="entry name" value="SNARE fusion complex"/>
    <property type="match status" value="1"/>
</dbReference>
<dbReference type="GO" id="GO:0016192">
    <property type="term" value="P:vesicle-mediated transport"/>
    <property type="evidence" value="ECO:0007669"/>
    <property type="project" value="UniProtKB-KW"/>
</dbReference>
<accession>A0A8J9W2Y5</accession>
<dbReference type="Proteomes" id="UP000838412">
    <property type="component" value="Chromosome 10"/>
</dbReference>
<evidence type="ECO:0000256" key="16">
    <source>
        <dbReference type="ARBA" id="ARBA00063965"/>
    </source>
</evidence>
<sequence length="109" mass="12414">MRRAAAGEGYGQATHQMYEDENEHLVDGLKDKVTALKSLSIDIGNEVREQNKMLNSMDSDFDSSGGLLGATMGRLQRMARAGHSKIWLYMFLFVLFVFFVTYIVLKFQR</sequence>
<dbReference type="Gene3D" id="1.20.5.110">
    <property type="match status" value="1"/>
</dbReference>
<keyword evidence="8 19" id="KW-1133">Transmembrane helix</keyword>
<evidence type="ECO:0000256" key="11">
    <source>
        <dbReference type="ARBA" id="ARBA00023136"/>
    </source>
</evidence>
<keyword evidence="7" id="KW-0653">Protein transport</keyword>
<evidence type="ECO:0000256" key="14">
    <source>
        <dbReference type="ARBA" id="ARBA00046280"/>
    </source>
</evidence>